<dbReference type="AlphaFoldDB" id="A0A1X1CY00"/>
<protein>
    <submittedName>
        <fullName evidence="1">Uncharacterized protein</fullName>
    </submittedName>
</protein>
<dbReference type="OrthoDB" id="6519293at2"/>
<proteinExistence type="predicted"/>
<comment type="caution">
    <text evidence="1">The sequence shown here is derived from an EMBL/GenBank/DDBJ whole genome shotgun (WGS) entry which is preliminary data.</text>
</comment>
<dbReference type="RefSeq" id="WP_128602855.1">
    <property type="nucleotide sequence ID" value="NZ_MLFS01000076.1"/>
</dbReference>
<evidence type="ECO:0000313" key="1">
    <source>
        <dbReference type="EMBL" id="ORM69181.1"/>
    </source>
</evidence>
<sequence length="156" mass="17845">MKKRLFIMFSITVGICAAYVWLNHRDVRIINAVRDSSVAVIVVENFPISDSARIKWWLTNKALLSDKFNIPAEEKGGPDHFVIYDFGDGYREEGSRDRYCLSNVPSPVNCVDKNTLMVVDRNRKGERSFLIGNTVYLQNNKDKSVVRSKGENKNEN</sequence>
<organism evidence="1 2">
    <name type="scientific">Pantoea wallisii</name>
    <dbReference type="NCBI Taxonomy" id="1076551"/>
    <lineage>
        <taxon>Bacteria</taxon>
        <taxon>Pseudomonadati</taxon>
        <taxon>Pseudomonadota</taxon>
        <taxon>Gammaproteobacteria</taxon>
        <taxon>Enterobacterales</taxon>
        <taxon>Erwiniaceae</taxon>
        <taxon>Pantoea</taxon>
    </lineage>
</organism>
<name>A0A1X1CY00_9GAMM</name>
<gene>
    <name evidence="1" type="ORF">HA48_19550</name>
</gene>
<keyword evidence="2" id="KW-1185">Reference proteome</keyword>
<dbReference type="Pfam" id="PF06092">
    <property type="entry name" value="DUF943"/>
    <property type="match status" value="1"/>
</dbReference>
<reference evidence="1 2" key="1">
    <citation type="journal article" date="2017" name="Antonie Van Leeuwenhoek">
        <title>Phylogenomic resolution of the bacterial genus Pantoea and its relationship with Erwinia and Tatumella.</title>
        <authorList>
            <person name="Palmer M."/>
            <person name="Steenkamp E.T."/>
            <person name="Coetzee M.P."/>
            <person name="Chan W.Y."/>
            <person name="van Zyl E."/>
            <person name="De Maayer P."/>
            <person name="Coutinho T.A."/>
            <person name="Blom J."/>
            <person name="Smits T.H."/>
            <person name="Duffy B."/>
            <person name="Venter S.N."/>
        </authorList>
    </citation>
    <scope>NUCLEOTIDE SEQUENCE [LARGE SCALE GENOMIC DNA]</scope>
    <source>
        <strain evidence="1 2">LMG 26277</strain>
    </source>
</reference>
<evidence type="ECO:0000313" key="2">
    <source>
        <dbReference type="Proteomes" id="UP000193104"/>
    </source>
</evidence>
<dbReference type="Proteomes" id="UP000193104">
    <property type="component" value="Unassembled WGS sequence"/>
</dbReference>
<accession>A0A1X1CY00</accession>
<dbReference type="EMBL" id="MLFS01000076">
    <property type="protein sequence ID" value="ORM69181.1"/>
    <property type="molecule type" value="Genomic_DNA"/>
</dbReference>
<dbReference type="InterPro" id="IPR010351">
    <property type="entry name" value="DUF943"/>
</dbReference>